<dbReference type="InterPro" id="IPR030679">
    <property type="entry name" value="ABC_ATPase_HisP-typ"/>
</dbReference>
<proteinExistence type="inferred from homology"/>
<dbReference type="Pfam" id="PF00005">
    <property type="entry name" value="ABC_tran"/>
    <property type="match status" value="1"/>
</dbReference>
<dbReference type="PANTHER" id="PTHR43166:SF35">
    <property type="entry name" value="L-CYSTINE IMPORT ATP-BINDING PROTEIN TCYN"/>
    <property type="match status" value="1"/>
</dbReference>
<comment type="subcellular location">
    <subcellularLocation>
        <location evidence="1">Cell membrane</location>
        <topology evidence="1">Peripheral membrane protein</topology>
    </subcellularLocation>
</comment>
<feature type="domain" description="ABC transporter" evidence="8">
    <location>
        <begin position="26"/>
        <end position="270"/>
    </location>
</feature>
<accession>A0ABU0LSR5</accession>
<evidence type="ECO:0000259" key="8">
    <source>
        <dbReference type="PROSITE" id="PS50893"/>
    </source>
</evidence>
<dbReference type="GO" id="GO:0005524">
    <property type="term" value="F:ATP binding"/>
    <property type="evidence" value="ECO:0007669"/>
    <property type="project" value="UniProtKB-KW"/>
</dbReference>
<evidence type="ECO:0000313" key="9">
    <source>
        <dbReference type="EMBL" id="MDQ0511728.1"/>
    </source>
</evidence>
<keyword evidence="5" id="KW-0547">Nucleotide-binding</keyword>
<evidence type="ECO:0000256" key="2">
    <source>
        <dbReference type="ARBA" id="ARBA00005417"/>
    </source>
</evidence>
<evidence type="ECO:0000256" key="3">
    <source>
        <dbReference type="ARBA" id="ARBA00022448"/>
    </source>
</evidence>
<keyword evidence="6 9" id="KW-0067">ATP-binding</keyword>
<evidence type="ECO:0000256" key="6">
    <source>
        <dbReference type="ARBA" id="ARBA00022840"/>
    </source>
</evidence>
<dbReference type="PANTHER" id="PTHR43166">
    <property type="entry name" value="AMINO ACID IMPORT ATP-BINDING PROTEIN"/>
    <property type="match status" value="1"/>
</dbReference>
<protein>
    <submittedName>
        <fullName evidence="9">Polar amino acid transport system ATP-binding protein</fullName>
    </submittedName>
</protein>
<dbReference type="PROSITE" id="PS50893">
    <property type="entry name" value="ABC_TRANSPORTER_2"/>
    <property type="match status" value="1"/>
</dbReference>
<evidence type="ECO:0000256" key="4">
    <source>
        <dbReference type="ARBA" id="ARBA00022475"/>
    </source>
</evidence>
<comment type="caution">
    <text evidence="9">The sequence shown here is derived from an EMBL/GenBank/DDBJ whole genome shotgun (WGS) entry which is preliminary data.</text>
</comment>
<dbReference type="PIRSF" id="PIRSF039085">
    <property type="entry name" value="ABC_ATPase_HisP"/>
    <property type="match status" value="1"/>
</dbReference>
<dbReference type="SUPFAM" id="SSF52540">
    <property type="entry name" value="P-loop containing nucleoside triphosphate hydrolases"/>
    <property type="match status" value="1"/>
</dbReference>
<evidence type="ECO:0000256" key="1">
    <source>
        <dbReference type="ARBA" id="ARBA00004202"/>
    </source>
</evidence>
<dbReference type="InterPro" id="IPR003439">
    <property type="entry name" value="ABC_transporter-like_ATP-bd"/>
</dbReference>
<evidence type="ECO:0000256" key="7">
    <source>
        <dbReference type="ARBA" id="ARBA00023136"/>
    </source>
</evidence>
<organism evidence="9 10">
    <name type="scientific">Ancylobacter amanitiformis</name>
    <dbReference type="NCBI Taxonomy" id="217069"/>
    <lineage>
        <taxon>Bacteria</taxon>
        <taxon>Pseudomonadati</taxon>
        <taxon>Pseudomonadota</taxon>
        <taxon>Alphaproteobacteria</taxon>
        <taxon>Hyphomicrobiales</taxon>
        <taxon>Xanthobacteraceae</taxon>
        <taxon>Ancylobacter</taxon>
    </lineage>
</organism>
<dbReference type="PROSITE" id="PS00211">
    <property type="entry name" value="ABC_TRANSPORTER_1"/>
    <property type="match status" value="1"/>
</dbReference>
<evidence type="ECO:0000313" key="10">
    <source>
        <dbReference type="Proteomes" id="UP001235094"/>
    </source>
</evidence>
<dbReference type="InterPro" id="IPR027417">
    <property type="entry name" value="P-loop_NTPase"/>
</dbReference>
<sequence length="282" mass="31021">MRHEQHPLNEYRASTMTAAKTDEPLVRCENIWKTRGRNLVLKGVNLQARKGEVVCLLGPSGAGKSTLLRCINAIELADRGLVHVDGVPIGCALRNGSHVRLTESQLSRQRADIGMVFQNFNLFPHMSVLSNIIDAPMRIRRETRAAATHRAHELLRKVGLLDKAGAYPRHLSGGQQQRIAIARALAMQPKLMLFDEPTSALDPHLTDEVLDVIKGLAATGMTMIIVTHEIQFARDVADTAAVMSDGAIIEMGPARDVLSRPTDPRTKTFLARSLPDPQRQAV</sequence>
<dbReference type="EMBL" id="JAUSVR010000008">
    <property type="protein sequence ID" value="MDQ0511728.1"/>
    <property type="molecule type" value="Genomic_DNA"/>
</dbReference>
<dbReference type="Proteomes" id="UP001235094">
    <property type="component" value="Unassembled WGS sequence"/>
</dbReference>
<dbReference type="InterPro" id="IPR050086">
    <property type="entry name" value="MetN_ABC_transporter-like"/>
</dbReference>
<keyword evidence="7" id="KW-0472">Membrane</keyword>
<dbReference type="InterPro" id="IPR003593">
    <property type="entry name" value="AAA+_ATPase"/>
</dbReference>
<dbReference type="InterPro" id="IPR017871">
    <property type="entry name" value="ABC_transporter-like_CS"/>
</dbReference>
<dbReference type="Gene3D" id="3.40.50.300">
    <property type="entry name" value="P-loop containing nucleotide triphosphate hydrolases"/>
    <property type="match status" value="1"/>
</dbReference>
<name>A0ABU0LSR5_9HYPH</name>
<reference evidence="9 10" key="1">
    <citation type="submission" date="2023-07" db="EMBL/GenBank/DDBJ databases">
        <title>Genomic Encyclopedia of Type Strains, Phase IV (KMG-IV): sequencing the most valuable type-strain genomes for metagenomic binning, comparative biology and taxonomic classification.</title>
        <authorList>
            <person name="Goeker M."/>
        </authorList>
    </citation>
    <scope>NUCLEOTIDE SEQUENCE [LARGE SCALE GENOMIC DNA]</scope>
    <source>
        <strain evidence="9 10">DSM 15561</strain>
    </source>
</reference>
<comment type="similarity">
    <text evidence="2">Belongs to the ABC transporter superfamily.</text>
</comment>
<dbReference type="SMART" id="SM00382">
    <property type="entry name" value="AAA"/>
    <property type="match status" value="1"/>
</dbReference>
<keyword evidence="3" id="KW-0813">Transport</keyword>
<evidence type="ECO:0000256" key="5">
    <source>
        <dbReference type="ARBA" id="ARBA00022741"/>
    </source>
</evidence>
<keyword evidence="4" id="KW-1003">Cell membrane</keyword>
<keyword evidence="10" id="KW-1185">Reference proteome</keyword>
<gene>
    <name evidence="9" type="ORF">QOZ99_002627</name>
</gene>